<dbReference type="EMBL" id="JADIMU010000051">
    <property type="protein sequence ID" value="MBO8443616.1"/>
    <property type="molecule type" value="Genomic_DNA"/>
</dbReference>
<gene>
    <name evidence="4" type="ORF">IAC42_07665</name>
</gene>
<name>A0A9D9E957_9SPIR</name>
<keyword evidence="2" id="KW-0812">Transmembrane</keyword>
<dbReference type="AlphaFoldDB" id="A0A9D9E957"/>
<evidence type="ECO:0000256" key="1">
    <source>
        <dbReference type="ARBA" id="ARBA00023125"/>
    </source>
</evidence>
<dbReference type="SMART" id="SM00530">
    <property type="entry name" value="HTH_XRE"/>
    <property type="match status" value="1"/>
</dbReference>
<organism evidence="4 5">
    <name type="scientific">Candidatus Aphodenecus pullistercoris</name>
    <dbReference type="NCBI Taxonomy" id="2840669"/>
    <lineage>
        <taxon>Bacteria</taxon>
        <taxon>Pseudomonadati</taxon>
        <taxon>Spirochaetota</taxon>
        <taxon>Spirochaetia</taxon>
        <taxon>Spirochaetales</taxon>
        <taxon>Candidatus Aphodenecus</taxon>
    </lineage>
</organism>
<proteinExistence type="predicted"/>
<feature type="transmembrane region" description="Helical" evidence="2">
    <location>
        <begin position="87"/>
        <end position="108"/>
    </location>
</feature>
<evidence type="ECO:0000259" key="3">
    <source>
        <dbReference type="PROSITE" id="PS50943"/>
    </source>
</evidence>
<protein>
    <submittedName>
        <fullName evidence="4">Helix-turn-helix transcriptional regulator</fullName>
    </submittedName>
</protein>
<evidence type="ECO:0000256" key="2">
    <source>
        <dbReference type="SAM" id="Phobius"/>
    </source>
</evidence>
<evidence type="ECO:0000313" key="5">
    <source>
        <dbReference type="Proteomes" id="UP000823633"/>
    </source>
</evidence>
<evidence type="ECO:0000313" key="4">
    <source>
        <dbReference type="EMBL" id="MBO8443616.1"/>
    </source>
</evidence>
<dbReference type="PANTHER" id="PTHR46558">
    <property type="entry name" value="TRACRIPTIONAL REGULATORY PROTEIN-RELATED-RELATED"/>
    <property type="match status" value="1"/>
</dbReference>
<sequence length="136" mass="14530">MNETMTLGRMIAQLRKEKGLTQLELAQLMGVTDKAVSKWERDLSYPDIATLPHLANVLGVSVDELLRCIPKPAVDDEAVADDKVTKYVALALQSIGMAMGIAVAVSSILGSTDYQSSSVLLGIGLACLGIHSFVKK</sequence>
<dbReference type="PANTHER" id="PTHR46558:SF11">
    <property type="entry name" value="HTH-TYPE TRANSCRIPTIONAL REGULATOR XRE"/>
    <property type="match status" value="1"/>
</dbReference>
<keyword evidence="2" id="KW-1133">Transmembrane helix</keyword>
<dbReference type="Pfam" id="PF01381">
    <property type="entry name" value="HTH_3"/>
    <property type="match status" value="1"/>
</dbReference>
<dbReference type="CDD" id="cd00093">
    <property type="entry name" value="HTH_XRE"/>
    <property type="match status" value="1"/>
</dbReference>
<dbReference type="Proteomes" id="UP000823633">
    <property type="component" value="Unassembled WGS sequence"/>
</dbReference>
<reference evidence="4" key="1">
    <citation type="submission" date="2020-10" db="EMBL/GenBank/DDBJ databases">
        <authorList>
            <person name="Gilroy R."/>
        </authorList>
    </citation>
    <scope>NUCLEOTIDE SEQUENCE</scope>
    <source>
        <strain evidence="4">11167</strain>
    </source>
</reference>
<dbReference type="SUPFAM" id="SSF47413">
    <property type="entry name" value="lambda repressor-like DNA-binding domains"/>
    <property type="match status" value="1"/>
</dbReference>
<accession>A0A9D9E957</accession>
<feature type="transmembrane region" description="Helical" evidence="2">
    <location>
        <begin position="114"/>
        <end position="134"/>
    </location>
</feature>
<comment type="caution">
    <text evidence="4">The sequence shown here is derived from an EMBL/GenBank/DDBJ whole genome shotgun (WGS) entry which is preliminary data.</text>
</comment>
<reference evidence="4" key="2">
    <citation type="journal article" date="2021" name="PeerJ">
        <title>Extensive microbial diversity within the chicken gut microbiome revealed by metagenomics and culture.</title>
        <authorList>
            <person name="Gilroy R."/>
            <person name="Ravi A."/>
            <person name="Getino M."/>
            <person name="Pursley I."/>
            <person name="Horton D.L."/>
            <person name="Alikhan N.F."/>
            <person name="Baker D."/>
            <person name="Gharbi K."/>
            <person name="Hall N."/>
            <person name="Watson M."/>
            <person name="Adriaenssens E.M."/>
            <person name="Foster-Nyarko E."/>
            <person name="Jarju S."/>
            <person name="Secka A."/>
            <person name="Antonio M."/>
            <person name="Oren A."/>
            <person name="Chaudhuri R.R."/>
            <person name="La Ragione R."/>
            <person name="Hildebrand F."/>
            <person name="Pallen M.J."/>
        </authorList>
    </citation>
    <scope>NUCLEOTIDE SEQUENCE</scope>
    <source>
        <strain evidence="4">11167</strain>
    </source>
</reference>
<dbReference type="GO" id="GO:0003677">
    <property type="term" value="F:DNA binding"/>
    <property type="evidence" value="ECO:0007669"/>
    <property type="project" value="UniProtKB-KW"/>
</dbReference>
<feature type="domain" description="HTH cro/C1-type" evidence="3">
    <location>
        <begin position="11"/>
        <end position="65"/>
    </location>
</feature>
<dbReference type="PROSITE" id="PS50943">
    <property type="entry name" value="HTH_CROC1"/>
    <property type="match status" value="1"/>
</dbReference>
<dbReference type="InterPro" id="IPR001387">
    <property type="entry name" value="Cro/C1-type_HTH"/>
</dbReference>
<keyword evidence="2" id="KW-0472">Membrane</keyword>
<keyword evidence="1" id="KW-0238">DNA-binding</keyword>
<dbReference type="InterPro" id="IPR010982">
    <property type="entry name" value="Lambda_DNA-bd_dom_sf"/>
</dbReference>
<dbReference type="Gene3D" id="1.10.260.40">
    <property type="entry name" value="lambda repressor-like DNA-binding domains"/>
    <property type="match status" value="1"/>
</dbReference>